<dbReference type="AlphaFoldDB" id="A0AAV9WNH4"/>
<organism evidence="1 2">
    <name type="scientific">Arthrobotrys musiformis</name>
    <dbReference type="NCBI Taxonomy" id="47236"/>
    <lineage>
        <taxon>Eukaryota</taxon>
        <taxon>Fungi</taxon>
        <taxon>Dikarya</taxon>
        <taxon>Ascomycota</taxon>
        <taxon>Pezizomycotina</taxon>
        <taxon>Orbiliomycetes</taxon>
        <taxon>Orbiliales</taxon>
        <taxon>Orbiliaceae</taxon>
        <taxon>Arthrobotrys</taxon>
    </lineage>
</organism>
<accession>A0AAV9WNH4</accession>
<dbReference type="CDD" id="cd09917">
    <property type="entry name" value="F-box_SF"/>
    <property type="match status" value="1"/>
</dbReference>
<dbReference type="EMBL" id="JAVHJL010000001">
    <property type="protein sequence ID" value="KAK6511845.1"/>
    <property type="molecule type" value="Genomic_DNA"/>
</dbReference>
<reference evidence="1 2" key="1">
    <citation type="submission" date="2023-08" db="EMBL/GenBank/DDBJ databases">
        <authorList>
            <person name="Palmer J.M."/>
        </authorList>
    </citation>
    <scope>NUCLEOTIDE SEQUENCE [LARGE SCALE GENOMIC DNA]</scope>
    <source>
        <strain evidence="1 2">TWF481</strain>
    </source>
</reference>
<protein>
    <recommendedName>
        <fullName evidence="3">F-box domain-containing protein</fullName>
    </recommendedName>
</protein>
<gene>
    <name evidence="1" type="ORF">TWF481_000751</name>
</gene>
<dbReference type="Proteomes" id="UP001370758">
    <property type="component" value="Unassembled WGS sequence"/>
</dbReference>
<comment type="caution">
    <text evidence="1">The sequence shown here is derived from an EMBL/GenBank/DDBJ whole genome shotgun (WGS) entry which is preliminary data.</text>
</comment>
<dbReference type="SUPFAM" id="SSF81383">
    <property type="entry name" value="F-box domain"/>
    <property type="match status" value="1"/>
</dbReference>
<proteinExistence type="predicted"/>
<keyword evidence="2" id="KW-1185">Reference proteome</keyword>
<evidence type="ECO:0000313" key="2">
    <source>
        <dbReference type="Proteomes" id="UP001370758"/>
    </source>
</evidence>
<name>A0AAV9WNH4_9PEZI</name>
<dbReference type="InterPro" id="IPR036047">
    <property type="entry name" value="F-box-like_dom_sf"/>
</dbReference>
<sequence>MEQRRRLYDYLTNIHLEHMHAGPIDNQEMRRVVNRVGKWRRTISTKRQPQQTKPAPTFNLREFEFGSTQDLDSTSPLDDGDDSFITPNLRNHKKKYKLELEGSTVLMSLPLELQFMILENYFDASHHSTLASVCKLWNHIMKNSKTARAKRYIEYDNKPDTSSITAPTMTPIVDIPKKLKIHMALLMDKSQQYFFKDSTKNDPSAAPTTDFSRFGLKGPFPGLTMFAEDPIVIFPDQSSGTNCKVGDKKGTKTTNSSIEGEKDPADVNRFCFSQEFVYKYQTTGMFPSLLGAGFHGSARRITLTTESTVGDYTKALVGQMKELAKSARERRCSELTRSTHDKQVISLWERLTATDGQFLVQVDNSFMFYEGYLLNLTPCEKMPSDFHQDNLLLDSEINFLDLNVLPPSRLFTRHPFSDSEDD</sequence>
<evidence type="ECO:0000313" key="1">
    <source>
        <dbReference type="EMBL" id="KAK6511845.1"/>
    </source>
</evidence>
<evidence type="ECO:0008006" key="3">
    <source>
        <dbReference type="Google" id="ProtNLM"/>
    </source>
</evidence>